<dbReference type="InterPro" id="IPR002477">
    <property type="entry name" value="Peptidoglycan-bd-like"/>
</dbReference>
<dbReference type="AlphaFoldDB" id="N6VE14"/>
<evidence type="ECO:0000313" key="3">
    <source>
        <dbReference type="EMBL" id="ENN92005.1"/>
    </source>
</evidence>
<dbReference type="Gene3D" id="1.10.530.10">
    <property type="match status" value="1"/>
</dbReference>
<dbReference type="EMBL" id="AGWA01000006">
    <property type="protein sequence ID" value="ENN92005.1"/>
    <property type="molecule type" value="Genomic_DNA"/>
</dbReference>
<dbReference type="eggNOG" id="COG2951">
    <property type="taxonomic scope" value="Bacteria"/>
</dbReference>
<dbReference type="NCBIfam" id="TIGR02283">
    <property type="entry name" value="MltB_2"/>
    <property type="match status" value="1"/>
</dbReference>
<dbReference type="PATRIC" id="fig|1094491.5.peg.339"/>
<dbReference type="STRING" id="1094491.BBbe_03100"/>
<proteinExistence type="predicted"/>
<sequence>MNPIALSPFFSSKKLINWRAFIIGAVSTLLVSLTFFSTFAHAEHDFKLWINEFKKIALANNISSTTFDIAFKTVDTIDPIVLKKAMYQPEFIDSPWNYFDNRVHNIAIVEGQNHAQKWEPWLSKIEKRFGVNRNILLAIWSIESSYGKVLQNKNVMHDAIRSLATLAYADQKRKKYAHTQLIAAMKILQDSGIHRSQLTGSWAGALGHTQFIPTSYLAYGVDMDGDGRCNIWTSIPDALATAANLLHMNGWQPDLPWGVEVKLPHRKKLPEDWFSFKQWKKLGVRHARGQPFPSSSQLAILKFPDGPEGPIFLVTKNFFVIKRYNNADRYAFAVALLANRIAGHPGLVRDWNRPFKPITFQERLELQSRLAALGDYKGEIDGKIGTASKQAIKAFQQRHGLEADGYPSDKVLSLLRKQSSRIR</sequence>
<evidence type="ECO:0000259" key="2">
    <source>
        <dbReference type="Pfam" id="PF13406"/>
    </source>
</evidence>
<dbReference type="InterPro" id="IPR031304">
    <property type="entry name" value="SLT_2"/>
</dbReference>
<dbReference type="GO" id="GO:0009253">
    <property type="term" value="P:peptidoglycan catabolic process"/>
    <property type="evidence" value="ECO:0007669"/>
    <property type="project" value="TreeGrafter"/>
</dbReference>
<keyword evidence="4" id="KW-1185">Reference proteome</keyword>
<dbReference type="HOGENOM" id="CLU_035402_0_2_5"/>
<comment type="caution">
    <text evidence="3">The sequence shown here is derived from an EMBL/GenBank/DDBJ whole genome shotgun (WGS) entry which is preliminary data.</text>
</comment>
<dbReference type="Proteomes" id="UP000014038">
    <property type="component" value="Chromosome"/>
</dbReference>
<dbReference type="PANTHER" id="PTHR30163:SF8">
    <property type="entry name" value="LYTIC MUREIN TRANSGLYCOSYLASE"/>
    <property type="match status" value="1"/>
</dbReference>
<dbReference type="Gene3D" id="1.10.8.350">
    <property type="entry name" value="Bacterial muramidase"/>
    <property type="match status" value="1"/>
</dbReference>
<dbReference type="InterPro" id="IPR036366">
    <property type="entry name" value="PGBDSf"/>
</dbReference>
<dbReference type="InterPro" id="IPR023346">
    <property type="entry name" value="Lysozyme-like_dom_sf"/>
</dbReference>
<dbReference type="PANTHER" id="PTHR30163">
    <property type="entry name" value="MEMBRANE-BOUND LYTIC MUREIN TRANSGLYCOSYLASE B"/>
    <property type="match status" value="1"/>
</dbReference>
<dbReference type="Gene3D" id="1.10.101.10">
    <property type="entry name" value="PGBD-like superfamily/PGBD"/>
    <property type="match status" value="1"/>
</dbReference>
<evidence type="ECO:0000259" key="1">
    <source>
        <dbReference type="Pfam" id="PF01471"/>
    </source>
</evidence>
<dbReference type="SUPFAM" id="SSF47090">
    <property type="entry name" value="PGBD-like"/>
    <property type="match status" value="1"/>
</dbReference>
<feature type="domain" description="Transglycosylase SLT" evidence="2">
    <location>
        <begin position="46"/>
        <end position="339"/>
    </location>
</feature>
<evidence type="ECO:0000313" key="4">
    <source>
        <dbReference type="Proteomes" id="UP000014038"/>
    </source>
</evidence>
<dbReference type="RefSeq" id="WP_010700872.1">
    <property type="nucleotide sequence ID" value="NZ_CM001844.1"/>
</dbReference>
<dbReference type="InterPro" id="IPR036365">
    <property type="entry name" value="PGBD-like_sf"/>
</dbReference>
<dbReference type="eggNOG" id="COG3409">
    <property type="taxonomic scope" value="Bacteria"/>
</dbReference>
<dbReference type="InterPro" id="IPR011970">
    <property type="entry name" value="MltB_2"/>
</dbReference>
<dbReference type="CDD" id="cd13399">
    <property type="entry name" value="Slt35-like"/>
    <property type="match status" value="1"/>
</dbReference>
<protein>
    <submittedName>
        <fullName evidence="3">Membrane-bound lytic murein transglycosylase B</fullName>
    </submittedName>
</protein>
<dbReference type="SUPFAM" id="SSF53955">
    <property type="entry name" value="Lysozyme-like"/>
    <property type="match status" value="1"/>
</dbReference>
<dbReference type="GO" id="GO:0008933">
    <property type="term" value="F:peptidoglycan lytic transglycosylase activity"/>
    <property type="evidence" value="ECO:0007669"/>
    <property type="project" value="TreeGrafter"/>
</dbReference>
<reference evidence="3 4" key="1">
    <citation type="journal article" date="2013" name="PLoS Genet.">
        <title>A gene transfer agent and a dynamic repertoire of secretion systems hold the keys to the explosive radiation of the emerging pathogen Bartonella.</title>
        <authorList>
            <person name="Guy L."/>
            <person name="Nystedt B."/>
            <person name="Toft C."/>
            <person name="Zaremba-Niedzwiedzka K."/>
            <person name="Berglund E.C."/>
            <person name="Granberg F."/>
            <person name="Naslund K."/>
            <person name="Eriksson A.S."/>
            <person name="Andersson S.G."/>
        </authorList>
    </citation>
    <scope>NUCLEOTIDE SEQUENCE [LARGE SCALE GENOMIC DNA]</scope>
    <source>
        <strain evidence="3 4">91-4</strain>
    </source>
</reference>
<dbReference type="InterPro" id="IPR043426">
    <property type="entry name" value="MltB-like"/>
</dbReference>
<name>N6VE14_9HYPH</name>
<dbReference type="Pfam" id="PF01471">
    <property type="entry name" value="PG_binding_1"/>
    <property type="match status" value="1"/>
</dbReference>
<accession>N6VE14</accession>
<organism evidence="3 4">
    <name type="scientific">Bartonella bovis 91-4</name>
    <dbReference type="NCBI Taxonomy" id="1094491"/>
    <lineage>
        <taxon>Bacteria</taxon>
        <taxon>Pseudomonadati</taxon>
        <taxon>Pseudomonadota</taxon>
        <taxon>Alphaproteobacteria</taxon>
        <taxon>Hyphomicrobiales</taxon>
        <taxon>Bartonellaceae</taxon>
        <taxon>Bartonella</taxon>
    </lineage>
</organism>
<dbReference type="Pfam" id="PF13406">
    <property type="entry name" value="SLT_2"/>
    <property type="match status" value="1"/>
</dbReference>
<dbReference type="OrthoDB" id="9808544at2"/>
<gene>
    <name evidence="3" type="primary">mltB</name>
    <name evidence="3" type="ORF">BBbe_03100</name>
</gene>
<feature type="domain" description="Peptidoglycan binding-like" evidence="1">
    <location>
        <begin position="362"/>
        <end position="415"/>
    </location>
</feature>